<dbReference type="InterPro" id="IPR043429">
    <property type="entry name" value="ArtM/GltK/GlnP/TcyL/YhdX-like"/>
</dbReference>
<evidence type="ECO:0000313" key="10">
    <source>
        <dbReference type="EMBL" id="OZI32209.1"/>
    </source>
</evidence>
<dbReference type="Pfam" id="PF00528">
    <property type="entry name" value="BPD_transp_1"/>
    <property type="match status" value="1"/>
</dbReference>
<comment type="caution">
    <text evidence="10">The sequence shown here is derived from an EMBL/GenBank/DDBJ whole genome shotgun (WGS) entry which is preliminary data.</text>
</comment>
<evidence type="ECO:0000313" key="11">
    <source>
        <dbReference type="Proteomes" id="UP000216020"/>
    </source>
</evidence>
<evidence type="ECO:0000256" key="2">
    <source>
        <dbReference type="ARBA" id="ARBA00010072"/>
    </source>
</evidence>
<keyword evidence="4" id="KW-1003">Cell membrane</keyword>
<dbReference type="RefSeq" id="WP_094856605.1">
    <property type="nucleotide sequence ID" value="NZ_NEVM01000005.1"/>
</dbReference>
<dbReference type="InterPro" id="IPR010065">
    <property type="entry name" value="AA_ABC_transptr_permease_3TM"/>
</dbReference>
<evidence type="ECO:0000256" key="8">
    <source>
        <dbReference type="RuleBase" id="RU363032"/>
    </source>
</evidence>
<dbReference type="PANTHER" id="PTHR30614:SF42">
    <property type="entry name" value="GLUTAMATE_ASPARTATE IMPORT PERMEASE PROTEIN GLTJ"/>
    <property type="match status" value="1"/>
</dbReference>
<dbReference type="PANTHER" id="PTHR30614">
    <property type="entry name" value="MEMBRANE COMPONENT OF AMINO ACID ABC TRANSPORTER"/>
    <property type="match status" value="1"/>
</dbReference>
<evidence type="ECO:0000259" key="9">
    <source>
        <dbReference type="PROSITE" id="PS50928"/>
    </source>
</evidence>
<evidence type="ECO:0000256" key="3">
    <source>
        <dbReference type="ARBA" id="ARBA00022448"/>
    </source>
</evidence>
<accession>A0A261S4C8</accession>
<evidence type="ECO:0000256" key="7">
    <source>
        <dbReference type="ARBA" id="ARBA00023136"/>
    </source>
</evidence>
<dbReference type="EMBL" id="NEVM01000005">
    <property type="protein sequence ID" value="OZI32209.1"/>
    <property type="molecule type" value="Genomic_DNA"/>
</dbReference>
<gene>
    <name evidence="10" type="ORF">CAL29_30805</name>
</gene>
<feature type="transmembrane region" description="Helical" evidence="8">
    <location>
        <begin position="29"/>
        <end position="53"/>
    </location>
</feature>
<dbReference type="NCBIfam" id="TIGR01726">
    <property type="entry name" value="HEQRo_perm_3TM"/>
    <property type="match status" value="1"/>
</dbReference>
<comment type="subcellular location">
    <subcellularLocation>
        <location evidence="1">Cell inner membrane</location>
        <topology evidence="1">Multi-pass membrane protein</topology>
    </subcellularLocation>
    <subcellularLocation>
        <location evidence="8">Cell membrane</location>
        <topology evidence="8">Multi-pass membrane protein</topology>
    </subcellularLocation>
</comment>
<dbReference type="CDD" id="cd06261">
    <property type="entry name" value="TM_PBP2"/>
    <property type="match status" value="1"/>
</dbReference>
<feature type="domain" description="ABC transmembrane type-1" evidence="9">
    <location>
        <begin position="29"/>
        <end position="227"/>
    </location>
</feature>
<evidence type="ECO:0000256" key="1">
    <source>
        <dbReference type="ARBA" id="ARBA00004429"/>
    </source>
</evidence>
<dbReference type="SUPFAM" id="SSF161098">
    <property type="entry name" value="MetI-like"/>
    <property type="match status" value="1"/>
</dbReference>
<evidence type="ECO:0000256" key="6">
    <source>
        <dbReference type="ARBA" id="ARBA00022989"/>
    </source>
</evidence>
<dbReference type="Gene3D" id="1.10.3720.10">
    <property type="entry name" value="MetI-like"/>
    <property type="match status" value="1"/>
</dbReference>
<dbReference type="GO" id="GO:0022857">
    <property type="term" value="F:transmembrane transporter activity"/>
    <property type="evidence" value="ECO:0007669"/>
    <property type="project" value="InterPro"/>
</dbReference>
<feature type="transmembrane region" description="Helical" evidence="8">
    <location>
        <begin position="208"/>
        <end position="230"/>
    </location>
</feature>
<dbReference type="InterPro" id="IPR000515">
    <property type="entry name" value="MetI-like"/>
</dbReference>
<dbReference type="GO" id="GO:0043190">
    <property type="term" value="C:ATP-binding cassette (ABC) transporter complex"/>
    <property type="evidence" value="ECO:0007669"/>
    <property type="project" value="InterPro"/>
</dbReference>
<dbReference type="InterPro" id="IPR035906">
    <property type="entry name" value="MetI-like_sf"/>
</dbReference>
<comment type="similarity">
    <text evidence="2">Belongs to the binding-protein-dependent transport system permease family. HisMQ subfamily.</text>
</comment>
<dbReference type="PROSITE" id="PS50928">
    <property type="entry name" value="ABC_TM1"/>
    <property type="match status" value="1"/>
</dbReference>
<keyword evidence="3 8" id="KW-0813">Transport</keyword>
<keyword evidence="7 8" id="KW-0472">Membrane</keyword>
<name>A0A261S4C8_9BORD</name>
<evidence type="ECO:0000256" key="4">
    <source>
        <dbReference type="ARBA" id="ARBA00022475"/>
    </source>
</evidence>
<dbReference type="OrthoDB" id="6534575at2"/>
<keyword evidence="6 8" id="KW-1133">Transmembrane helix</keyword>
<keyword evidence="11" id="KW-1185">Reference proteome</keyword>
<keyword evidence="5 8" id="KW-0812">Transmembrane</keyword>
<sequence>MAYQWSWRSFDDVSTDGVSTYLHNMFAGAGWSVLTALLGASLALAIGVAVGLMRVSERPLYRTLGAIYVEIFRDIPLLVQMFLWYFVFPELIPHRAGAWLKSLEYGPFYTTVVSLGLYTAARVAEQTRSAIASLPKGQMMASQALGLTRGDAYRKVVLPQAFRMMLPPLTSEMVNLMKNTSVGMTIGLLELTARARDMQESAFRVFEAFSAATLGYVAINLMIIGAFRYLERRPRLKLKNRTTPSAKEALS</sequence>
<dbReference type="Proteomes" id="UP000216020">
    <property type="component" value="Unassembled WGS sequence"/>
</dbReference>
<evidence type="ECO:0000256" key="5">
    <source>
        <dbReference type="ARBA" id="ARBA00022692"/>
    </source>
</evidence>
<proteinExistence type="inferred from homology"/>
<dbReference type="GO" id="GO:0006865">
    <property type="term" value="P:amino acid transport"/>
    <property type="evidence" value="ECO:0007669"/>
    <property type="project" value="TreeGrafter"/>
</dbReference>
<feature type="transmembrane region" description="Helical" evidence="8">
    <location>
        <begin position="65"/>
        <end position="87"/>
    </location>
</feature>
<reference evidence="11" key="1">
    <citation type="submission" date="2017-05" db="EMBL/GenBank/DDBJ databases">
        <title>Complete and WGS of Bordetella genogroups.</title>
        <authorList>
            <person name="Spilker T."/>
            <person name="Lipuma J."/>
        </authorList>
    </citation>
    <scope>NUCLEOTIDE SEQUENCE [LARGE SCALE GENOMIC DNA]</scope>
    <source>
        <strain evidence="11">AU16122</strain>
    </source>
</reference>
<protein>
    <submittedName>
        <fullName evidence="10">Glutamate ABC transporter permease</fullName>
    </submittedName>
</protein>
<organism evidence="10 11">
    <name type="scientific">Bordetella genomosp. 10</name>
    <dbReference type="NCBI Taxonomy" id="1416804"/>
    <lineage>
        <taxon>Bacteria</taxon>
        <taxon>Pseudomonadati</taxon>
        <taxon>Pseudomonadota</taxon>
        <taxon>Betaproteobacteria</taxon>
        <taxon>Burkholderiales</taxon>
        <taxon>Alcaligenaceae</taxon>
        <taxon>Bordetella</taxon>
    </lineage>
</organism>
<dbReference type="AlphaFoldDB" id="A0A261S4C8"/>